<dbReference type="PANTHER" id="PTHR43038">
    <property type="entry name" value="ATP-BINDING CASSETTE, SUB-FAMILY H, MEMBER 1"/>
    <property type="match status" value="1"/>
</dbReference>
<keyword evidence="5" id="KW-1185">Reference proteome</keyword>
<evidence type="ECO:0000313" key="5">
    <source>
        <dbReference type="Proteomes" id="UP000036867"/>
    </source>
</evidence>
<evidence type="ECO:0000259" key="3">
    <source>
        <dbReference type="PROSITE" id="PS50893"/>
    </source>
</evidence>
<dbReference type="STRING" id="263475.AMD00_14330"/>
<dbReference type="GO" id="GO:0005524">
    <property type="term" value="F:ATP binding"/>
    <property type="evidence" value="ECO:0007669"/>
    <property type="project" value="UniProtKB-KW"/>
</dbReference>
<feature type="domain" description="ABC transporter" evidence="3">
    <location>
        <begin position="4"/>
        <end position="232"/>
    </location>
</feature>
<proteinExistence type="predicted"/>
<dbReference type="GeneID" id="301137274"/>
<keyword evidence="2" id="KW-0067">ATP-binding</keyword>
<evidence type="ECO:0000256" key="1">
    <source>
        <dbReference type="ARBA" id="ARBA00022741"/>
    </source>
</evidence>
<gene>
    <name evidence="4" type="ORF">AMD00_14330</name>
</gene>
<dbReference type="PROSITE" id="PS50893">
    <property type="entry name" value="ABC_TRANSPORTER_2"/>
    <property type="match status" value="1"/>
</dbReference>
<evidence type="ECO:0000256" key="2">
    <source>
        <dbReference type="ARBA" id="ARBA00022840"/>
    </source>
</evidence>
<dbReference type="OrthoDB" id="9789994at2"/>
<dbReference type="InterPro" id="IPR027417">
    <property type="entry name" value="P-loop_NTPase"/>
</dbReference>
<comment type="caution">
    <text evidence="4">The sequence shown here is derived from an EMBL/GenBank/DDBJ whole genome shotgun (WGS) entry which is preliminary data.</text>
</comment>
<evidence type="ECO:0000313" key="4">
    <source>
        <dbReference type="EMBL" id="KOO49527.1"/>
    </source>
</evidence>
<dbReference type="Gene3D" id="3.40.50.300">
    <property type="entry name" value="P-loop containing nucleotide triphosphate hydrolases"/>
    <property type="match status" value="1"/>
</dbReference>
<dbReference type="Pfam" id="PF00005">
    <property type="entry name" value="ABC_tran"/>
    <property type="match status" value="1"/>
</dbReference>
<sequence length="240" mass="26642">MSSIQLTDVQKHFQKRSIIQNVSLSIDSGKIFGLIGPSGCGKTTLIKLIVGMLKADAGQIEVFQQTVPNYNLLKRIGYMAQSDALYSDLTGMENMQFFAKLYSLNKAERDKRIAYAADIVQLTNELSQKVQNYSGGMKRRLSLAIALLQNPDILILDEPTVGIDPALKLTIWQELERLKKIEKKTILLTTHVMDEAEKCDELALMRVGKIIATGTPTTLKALYSADTFDEVFLRAGGAKI</sequence>
<name>A0A0M0LF47_9BACL</name>
<protein>
    <submittedName>
        <fullName evidence="4">Glycosyl transferase family 2</fullName>
    </submittedName>
</protein>
<dbReference type="InterPro" id="IPR003593">
    <property type="entry name" value="AAA+_ATPase"/>
</dbReference>
<organism evidence="4 5">
    <name type="scientific">Viridibacillus arvi</name>
    <dbReference type="NCBI Taxonomy" id="263475"/>
    <lineage>
        <taxon>Bacteria</taxon>
        <taxon>Bacillati</taxon>
        <taxon>Bacillota</taxon>
        <taxon>Bacilli</taxon>
        <taxon>Bacillales</taxon>
        <taxon>Caryophanaceae</taxon>
        <taxon>Viridibacillus</taxon>
    </lineage>
</organism>
<dbReference type="InterPro" id="IPR017871">
    <property type="entry name" value="ABC_transporter-like_CS"/>
</dbReference>
<dbReference type="EMBL" id="LILB01000005">
    <property type="protein sequence ID" value="KOO49527.1"/>
    <property type="molecule type" value="Genomic_DNA"/>
</dbReference>
<keyword evidence="1" id="KW-0547">Nucleotide-binding</keyword>
<accession>A0A0M0LF47</accession>
<dbReference type="SMART" id="SM00382">
    <property type="entry name" value="AAA"/>
    <property type="match status" value="1"/>
</dbReference>
<dbReference type="SUPFAM" id="SSF52540">
    <property type="entry name" value="P-loop containing nucleoside triphosphate hydrolases"/>
    <property type="match status" value="1"/>
</dbReference>
<reference evidence="5" key="1">
    <citation type="submission" date="2015-08" db="EMBL/GenBank/DDBJ databases">
        <title>Fjat-10028 dsm 16317.</title>
        <authorList>
            <person name="Liu B."/>
            <person name="Wang J."/>
            <person name="Zhu Y."/>
            <person name="Liu G."/>
            <person name="Chen Q."/>
            <person name="Chen Z."/>
            <person name="Lan J."/>
            <person name="Che J."/>
            <person name="Ge C."/>
            <person name="Shi H."/>
            <person name="Pan Z."/>
            <person name="Liu X."/>
        </authorList>
    </citation>
    <scope>NUCLEOTIDE SEQUENCE [LARGE SCALE GENOMIC DNA]</scope>
    <source>
        <strain evidence="5">DSM 16317</strain>
    </source>
</reference>
<dbReference type="AlphaFoldDB" id="A0A0M0LF47"/>
<dbReference type="RefSeq" id="WP_053417697.1">
    <property type="nucleotide sequence ID" value="NZ_LILB01000005.1"/>
</dbReference>
<dbReference type="PANTHER" id="PTHR43038:SF3">
    <property type="entry name" value="ABC TRANSPORTER G FAMILY MEMBER 20 ISOFORM X1"/>
    <property type="match status" value="1"/>
</dbReference>
<dbReference type="GO" id="GO:0016740">
    <property type="term" value="F:transferase activity"/>
    <property type="evidence" value="ECO:0007669"/>
    <property type="project" value="UniProtKB-KW"/>
</dbReference>
<keyword evidence="4" id="KW-0808">Transferase</keyword>
<dbReference type="GO" id="GO:0016887">
    <property type="term" value="F:ATP hydrolysis activity"/>
    <property type="evidence" value="ECO:0007669"/>
    <property type="project" value="InterPro"/>
</dbReference>
<dbReference type="PROSITE" id="PS00211">
    <property type="entry name" value="ABC_TRANSPORTER_1"/>
    <property type="match status" value="1"/>
</dbReference>
<dbReference type="PATRIC" id="fig|263475.3.peg.4131"/>
<dbReference type="InterPro" id="IPR003439">
    <property type="entry name" value="ABC_transporter-like_ATP-bd"/>
</dbReference>
<dbReference type="Proteomes" id="UP000036867">
    <property type="component" value="Unassembled WGS sequence"/>
</dbReference>